<gene>
    <name evidence="3" type="ORF">NQ314_016591</name>
</gene>
<dbReference type="InterPro" id="IPR050863">
    <property type="entry name" value="CenT-Element_Derived"/>
</dbReference>
<evidence type="ECO:0000259" key="2">
    <source>
        <dbReference type="Pfam" id="PF03184"/>
    </source>
</evidence>
<organism evidence="3 4">
    <name type="scientific">Rhamnusium bicolor</name>
    <dbReference type="NCBI Taxonomy" id="1586634"/>
    <lineage>
        <taxon>Eukaryota</taxon>
        <taxon>Metazoa</taxon>
        <taxon>Ecdysozoa</taxon>
        <taxon>Arthropoda</taxon>
        <taxon>Hexapoda</taxon>
        <taxon>Insecta</taxon>
        <taxon>Pterygota</taxon>
        <taxon>Neoptera</taxon>
        <taxon>Endopterygota</taxon>
        <taxon>Coleoptera</taxon>
        <taxon>Polyphaga</taxon>
        <taxon>Cucujiformia</taxon>
        <taxon>Chrysomeloidea</taxon>
        <taxon>Cerambycidae</taxon>
        <taxon>Lepturinae</taxon>
        <taxon>Rhagiini</taxon>
        <taxon>Rhamnusium</taxon>
    </lineage>
</organism>
<proteinExistence type="predicted"/>
<dbReference type="EMBL" id="JANEYF010004602">
    <property type="protein sequence ID" value="KAJ8930595.1"/>
    <property type="molecule type" value="Genomic_DNA"/>
</dbReference>
<dbReference type="GO" id="GO:0003677">
    <property type="term" value="F:DNA binding"/>
    <property type="evidence" value="ECO:0007669"/>
    <property type="project" value="TreeGrafter"/>
</dbReference>
<accession>A0AAV8WVH8</accession>
<dbReference type="PANTHER" id="PTHR19303">
    <property type="entry name" value="TRANSPOSON"/>
    <property type="match status" value="1"/>
</dbReference>
<dbReference type="Pfam" id="PF03184">
    <property type="entry name" value="DDE_1"/>
    <property type="match status" value="1"/>
</dbReference>
<dbReference type="Proteomes" id="UP001162156">
    <property type="component" value="Unassembled WGS sequence"/>
</dbReference>
<dbReference type="InterPro" id="IPR036397">
    <property type="entry name" value="RNaseH_sf"/>
</dbReference>
<evidence type="ECO:0000313" key="4">
    <source>
        <dbReference type="Proteomes" id="UP001162156"/>
    </source>
</evidence>
<comment type="caution">
    <text evidence="3">The sequence shown here is derived from an EMBL/GenBank/DDBJ whole genome shotgun (WGS) entry which is preliminary data.</text>
</comment>
<reference evidence="3" key="1">
    <citation type="journal article" date="2023" name="Insect Mol. Biol.">
        <title>Genome sequencing provides insights into the evolution of gene families encoding plant cell wall-degrading enzymes in longhorned beetles.</title>
        <authorList>
            <person name="Shin N.R."/>
            <person name="Okamura Y."/>
            <person name="Kirsch R."/>
            <person name="Pauchet Y."/>
        </authorList>
    </citation>
    <scope>NUCLEOTIDE SEQUENCE</scope>
    <source>
        <strain evidence="3">RBIC_L_NR</strain>
    </source>
</reference>
<dbReference type="Gene3D" id="3.30.420.10">
    <property type="entry name" value="Ribonuclease H-like superfamily/Ribonuclease H"/>
    <property type="match status" value="1"/>
</dbReference>
<feature type="domain" description="DDE-1" evidence="2">
    <location>
        <begin position="36"/>
        <end position="153"/>
    </location>
</feature>
<dbReference type="PANTHER" id="PTHR19303:SF74">
    <property type="entry name" value="POGO TRANSPOSABLE ELEMENT WITH KRAB DOMAIN"/>
    <property type="match status" value="1"/>
</dbReference>
<dbReference type="InterPro" id="IPR004875">
    <property type="entry name" value="DDE_SF_endonuclease_dom"/>
</dbReference>
<dbReference type="AlphaFoldDB" id="A0AAV8WVH8"/>
<dbReference type="GO" id="GO:0005634">
    <property type="term" value="C:nucleus"/>
    <property type="evidence" value="ECO:0007669"/>
    <property type="project" value="TreeGrafter"/>
</dbReference>
<feature type="compositionally biased region" description="Polar residues" evidence="1">
    <location>
        <begin position="1"/>
        <end position="10"/>
    </location>
</feature>
<evidence type="ECO:0000256" key="1">
    <source>
        <dbReference type="SAM" id="MobiDB-lite"/>
    </source>
</evidence>
<protein>
    <recommendedName>
        <fullName evidence="2">DDE-1 domain-containing protein</fullName>
    </recommendedName>
</protein>
<evidence type="ECO:0000313" key="3">
    <source>
        <dbReference type="EMBL" id="KAJ8930595.1"/>
    </source>
</evidence>
<keyword evidence="4" id="KW-1185">Reference proteome</keyword>
<name>A0AAV8WVH8_9CUCU</name>
<feature type="region of interest" description="Disordered" evidence="1">
    <location>
        <begin position="1"/>
        <end position="20"/>
    </location>
</feature>
<sequence length="155" mass="17209">MDESGFQTVPSKLPKHVAPTGKREVAKNVAAEQGKTVMVACSMSVTGHYVPPFFIFARKRLNLLLIKDAPTGSALGVTDSGYMNSLRFIDYLEHFRKDTNPTADSPILLILDNHISHTSLQAITYAKNNNIHLLSLPPHSSHRTQPVDRHFFETA</sequence>